<protein>
    <recommendedName>
        <fullName evidence="6">HMG box domain-containing protein</fullName>
    </recommendedName>
</protein>
<dbReference type="InterPro" id="IPR036910">
    <property type="entry name" value="HMG_box_dom_sf"/>
</dbReference>
<comment type="subcellular location">
    <subcellularLocation>
        <location evidence="1">Nucleus</location>
    </subcellularLocation>
</comment>
<dbReference type="GO" id="GO:0000978">
    <property type="term" value="F:RNA polymerase II cis-regulatory region sequence-specific DNA binding"/>
    <property type="evidence" value="ECO:0007669"/>
    <property type="project" value="TreeGrafter"/>
</dbReference>
<sequence>MDVTGVLPTDGTSFRPSFRPHSSHPELSPQEDRQQRASLPGHIKRPMNAFMVWSRIQRRKIALDNPRLHNSEISKQLGGEWKLLSESEKRPFIDEAKRLRLQHMRDHPNYKYRPRRRSKGVSSGGNIFCSRRTAGSRQRTNSSSASSAYPSFSYVHSMEAFSRGLCVTPSGFMPPTQCLPTMLDTVGAQQDSLRHFLPQLGHTPLPGSSFPPGTMPHFAYNVFKGKGQASDDIAFADLPSAFHLTYSPTGEIASSIAASKDLQMDIVANTEASQAGSREIATAQDIKTLTPIFSSNLIT</sequence>
<dbReference type="PROSITE" id="PS50118">
    <property type="entry name" value="HMG_BOX_2"/>
    <property type="match status" value="1"/>
</dbReference>
<dbReference type="AlphaFoldDB" id="A0A2J7R679"/>
<evidence type="ECO:0000256" key="5">
    <source>
        <dbReference type="SAM" id="MobiDB-lite"/>
    </source>
</evidence>
<dbReference type="GO" id="GO:0001228">
    <property type="term" value="F:DNA-binding transcription activator activity, RNA polymerase II-specific"/>
    <property type="evidence" value="ECO:0007669"/>
    <property type="project" value="TreeGrafter"/>
</dbReference>
<dbReference type="SMART" id="SM00398">
    <property type="entry name" value="HMG"/>
    <property type="match status" value="1"/>
</dbReference>
<dbReference type="InterPro" id="IPR050140">
    <property type="entry name" value="SRY-related_HMG-box_TF-like"/>
</dbReference>
<feature type="region of interest" description="Disordered" evidence="5">
    <location>
        <begin position="1"/>
        <end position="37"/>
    </location>
</feature>
<feature type="DNA-binding region" description="HMG box" evidence="4">
    <location>
        <begin position="43"/>
        <end position="111"/>
    </location>
</feature>
<dbReference type="PANTHER" id="PTHR10270:SF323">
    <property type="entry name" value="TRANSCRIPTION FACTOR SOX-14-RELATED"/>
    <property type="match status" value="1"/>
</dbReference>
<dbReference type="InParanoid" id="A0A2J7R679"/>
<comment type="caution">
    <text evidence="7">The sequence shown here is derived from an EMBL/GenBank/DDBJ whole genome shotgun (WGS) entry which is preliminary data.</text>
</comment>
<organism evidence="7 8">
    <name type="scientific">Cryptotermes secundus</name>
    <dbReference type="NCBI Taxonomy" id="105785"/>
    <lineage>
        <taxon>Eukaryota</taxon>
        <taxon>Metazoa</taxon>
        <taxon>Ecdysozoa</taxon>
        <taxon>Arthropoda</taxon>
        <taxon>Hexapoda</taxon>
        <taxon>Insecta</taxon>
        <taxon>Pterygota</taxon>
        <taxon>Neoptera</taxon>
        <taxon>Polyneoptera</taxon>
        <taxon>Dictyoptera</taxon>
        <taxon>Blattodea</taxon>
        <taxon>Blattoidea</taxon>
        <taxon>Termitoidae</taxon>
        <taxon>Kalotermitidae</taxon>
        <taxon>Cryptotermitinae</taxon>
        <taxon>Cryptotermes</taxon>
    </lineage>
</organism>
<evidence type="ECO:0000256" key="4">
    <source>
        <dbReference type="PROSITE-ProRule" id="PRU00267"/>
    </source>
</evidence>
<keyword evidence="8" id="KW-1185">Reference proteome</keyword>
<dbReference type="FunFam" id="1.10.30.10:FF:000002">
    <property type="entry name" value="transcription factor Sox-2"/>
    <property type="match status" value="1"/>
</dbReference>
<dbReference type="GO" id="GO:0005634">
    <property type="term" value="C:nucleus"/>
    <property type="evidence" value="ECO:0007669"/>
    <property type="project" value="UniProtKB-SubCell"/>
</dbReference>
<proteinExistence type="predicted"/>
<keyword evidence="2 4" id="KW-0238">DNA-binding</keyword>
<dbReference type="GO" id="GO:0007420">
    <property type="term" value="P:brain development"/>
    <property type="evidence" value="ECO:0007669"/>
    <property type="project" value="TreeGrafter"/>
</dbReference>
<dbReference type="STRING" id="105785.A0A2J7R679"/>
<dbReference type="OrthoDB" id="6247875at2759"/>
<name>A0A2J7R679_9NEOP</name>
<feature type="domain" description="HMG box" evidence="6">
    <location>
        <begin position="43"/>
        <end position="111"/>
    </location>
</feature>
<dbReference type="Pfam" id="PF00505">
    <property type="entry name" value="HMG_box"/>
    <property type="match status" value="1"/>
</dbReference>
<feature type="region of interest" description="Disordered" evidence="5">
    <location>
        <begin position="110"/>
        <end position="145"/>
    </location>
</feature>
<gene>
    <name evidence="7" type="ORF">B7P43_G00517</name>
</gene>
<dbReference type="PANTHER" id="PTHR10270">
    <property type="entry name" value="SOX TRANSCRIPTION FACTOR"/>
    <property type="match status" value="1"/>
</dbReference>
<dbReference type="GO" id="GO:0000122">
    <property type="term" value="P:negative regulation of transcription by RNA polymerase II"/>
    <property type="evidence" value="ECO:0007669"/>
    <property type="project" value="TreeGrafter"/>
</dbReference>
<dbReference type="EMBL" id="NEVH01006980">
    <property type="protein sequence ID" value="PNF36337.1"/>
    <property type="molecule type" value="Genomic_DNA"/>
</dbReference>
<dbReference type="GO" id="GO:0030182">
    <property type="term" value="P:neuron differentiation"/>
    <property type="evidence" value="ECO:0007669"/>
    <property type="project" value="TreeGrafter"/>
</dbReference>
<evidence type="ECO:0000313" key="7">
    <source>
        <dbReference type="EMBL" id="PNF36337.1"/>
    </source>
</evidence>
<dbReference type="Proteomes" id="UP000235965">
    <property type="component" value="Unassembled WGS sequence"/>
</dbReference>
<evidence type="ECO:0000256" key="3">
    <source>
        <dbReference type="ARBA" id="ARBA00023242"/>
    </source>
</evidence>
<keyword evidence="3 4" id="KW-0539">Nucleus</keyword>
<reference evidence="7 8" key="1">
    <citation type="submission" date="2017-12" db="EMBL/GenBank/DDBJ databases">
        <title>Hemimetabolous genomes reveal molecular basis of termite eusociality.</title>
        <authorList>
            <person name="Harrison M.C."/>
            <person name="Jongepier E."/>
            <person name="Robertson H.M."/>
            <person name="Arning N."/>
            <person name="Bitard-Feildel T."/>
            <person name="Chao H."/>
            <person name="Childers C.P."/>
            <person name="Dinh H."/>
            <person name="Doddapaneni H."/>
            <person name="Dugan S."/>
            <person name="Gowin J."/>
            <person name="Greiner C."/>
            <person name="Han Y."/>
            <person name="Hu H."/>
            <person name="Hughes D.S.T."/>
            <person name="Huylmans A.-K."/>
            <person name="Kemena C."/>
            <person name="Kremer L.P.M."/>
            <person name="Lee S.L."/>
            <person name="Lopez-Ezquerra A."/>
            <person name="Mallet L."/>
            <person name="Monroy-Kuhn J.M."/>
            <person name="Moser A."/>
            <person name="Murali S.C."/>
            <person name="Muzny D.M."/>
            <person name="Otani S."/>
            <person name="Piulachs M.-D."/>
            <person name="Poelchau M."/>
            <person name="Qu J."/>
            <person name="Schaub F."/>
            <person name="Wada-Katsumata A."/>
            <person name="Worley K.C."/>
            <person name="Xie Q."/>
            <person name="Ylla G."/>
            <person name="Poulsen M."/>
            <person name="Gibbs R.A."/>
            <person name="Schal C."/>
            <person name="Richards S."/>
            <person name="Belles X."/>
            <person name="Korb J."/>
            <person name="Bornberg-Bauer E."/>
        </authorList>
    </citation>
    <scope>NUCLEOTIDE SEQUENCE [LARGE SCALE GENOMIC DNA]</scope>
    <source>
        <tissue evidence="7">Whole body</tissue>
    </source>
</reference>
<evidence type="ECO:0000256" key="1">
    <source>
        <dbReference type="ARBA" id="ARBA00004123"/>
    </source>
</evidence>
<evidence type="ECO:0000313" key="8">
    <source>
        <dbReference type="Proteomes" id="UP000235965"/>
    </source>
</evidence>
<dbReference type="InterPro" id="IPR009071">
    <property type="entry name" value="HMG_box_dom"/>
</dbReference>
<feature type="compositionally biased region" description="Basic residues" evidence="5">
    <location>
        <begin position="110"/>
        <end position="119"/>
    </location>
</feature>
<evidence type="ECO:0000256" key="2">
    <source>
        <dbReference type="ARBA" id="ARBA00023125"/>
    </source>
</evidence>
<dbReference type="CDD" id="cd22028">
    <property type="entry name" value="HMG-box_SoxA_SoxB_SoxG"/>
    <property type="match status" value="1"/>
</dbReference>
<dbReference type="Gene3D" id="1.10.30.10">
    <property type="entry name" value="High mobility group box domain"/>
    <property type="match status" value="1"/>
</dbReference>
<evidence type="ECO:0000259" key="6">
    <source>
        <dbReference type="PROSITE" id="PS50118"/>
    </source>
</evidence>
<dbReference type="SUPFAM" id="SSF47095">
    <property type="entry name" value="HMG-box"/>
    <property type="match status" value="1"/>
</dbReference>
<accession>A0A2J7R679</accession>